<keyword evidence="10" id="KW-0406">Ion transport</keyword>
<dbReference type="Gene3D" id="3.30.920.10">
    <property type="entry name" value="Frataxin/CyaY"/>
    <property type="match status" value="1"/>
</dbReference>
<evidence type="ECO:0000256" key="11">
    <source>
        <dbReference type="ARBA" id="ARBA00023128"/>
    </source>
</evidence>
<reference evidence="13 14" key="1">
    <citation type="journal article" date="2014" name="Nat. Commun.">
        <title>Klebsormidium flaccidum genome reveals primary factors for plant terrestrial adaptation.</title>
        <authorList>
            <person name="Hori K."/>
            <person name="Maruyama F."/>
            <person name="Fujisawa T."/>
            <person name="Togashi T."/>
            <person name="Yamamoto N."/>
            <person name="Seo M."/>
            <person name="Sato S."/>
            <person name="Yamada T."/>
            <person name="Mori H."/>
            <person name="Tajima N."/>
            <person name="Moriyama T."/>
            <person name="Ikeuchi M."/>
            <person name="Watanabe M."/>
            <person name="Wada H."/>
            <person name="Kobayashi K."/>
            <person name="Saito M."/>
            <person name="Masuda T."/>
            <person name="Sasaki-Sekimoto Y."/>
            <person name="Mashiguchi K."/>
            <person name="Awai K."/>
            <person name="Shimojima M."/>
            <person name="Masuda S."/>
            <person name="Iwai M."/>
            <person name="Nobusawa T."/>
            <person name="Narise T."/>
            <person name="Kondo S."/>
            <person name="Saito H."/>
            <person name="Sato R."/>
            <person name="Murakawa M."/>
            <person name="Ihara Y."/>
            <person name="Oshima-Yamada Y."/>
            <person name="Ohtaka K."/>
            <person name="Satoh M."/>
            <person name="Sonobe K."/>
            <person name="Ishii M."/>
            <person name="Ohtani R."/>
            <person name="Kanamori-Sato M."/>
            <person name="Honoki R."/>
            <person name="Miyazaki D."/>
            <person name="Mochizuki H."/>
            <person name="Umetsu J."/>
            <person name="Higashi K."/>
            <person name="Shibata D."/>
            <person name="Kamiya Y."/>
            <person name="Sato N."/>
            <person name="Nakamura Y."/>
            <person name="Tabata S."/>
            <person name="Ida S."/>
            <person name="Kurokawa K."/>
            <person name="Ohta H."/>
        </authorList>
    </citation>
    <scope>NUCLEOTIDE SEQUENCE [LARGE SCALE GENOMIC DNA]</scope>
    <source>
        <strain evidence="13 14">NIES-2285</strain>
    </source>
</reference>
<dbReference type="OrthoDB" id="1897642at2759"/>
<dbReference type="GO" id="GO:0006879">
    <property type="term" value="P:intracellular iron ion homeostasis"/>
    <property type="evidence" value="ECO:0007669"/>
    <property type="project" value="UniProtKB-KW"/>
</dbReference>
<dbReference type="GO" id="GO:0006826">
    <property type="term" value="P:iron ion transport"/>
    <property type="evidence" value="ECO:0007669"/>
    <property type="project" value="UniProtKB-KW"/>
</dbReference>
<dbReference type="NCBIfam" id="TIGR03421">
    <property type="entry name" value="FeS_CyaY"/>
    <property type="match status" value="1"/>
</dbReference>
<evidence type="ECO:0000256" key="12">
    <source>
        <dbReference type="ARBA" id="ARBA00047990"/>
    </source>
</evidence>
<dbReference type="PANTHER" id="PTHR16821:SF2">
    <property type="entry name" value="FRATAXIN, MITOCHONDRIAL"/>
    <property type="match status" value="1"/>
</dbReference>
<dbReference type="EMBL" id="DF237457">
    <property type="protein sequence ID" value="GAQ89301.1"/>
    <property type="molecule type" value="Genomic_DNA"/>
</dbReference>
<dbReference type="InterPro" id="IPR020895">
    <property type="entry name" value="Frataxin_CS"/>
</dbReference>
<keyword evidence="6" id="KW-0410">Iron transport</keyword>
<gene>
    <name evidence="13" type="ORF">KFL_005080100</name>
</gene>
<dbReference type="Proteomes" id="UP000054558">
    <property type="component" value="Unassembled WGS sequence"/>
</dbReference>
<evidence type="ECO:0000256" key="10">
    <source>
        <dbReference type="ARBA" id="ARBA00023065"/>
    </source>
</evidence>
<evidence type="ECO:0000313" key="14">
    <source>
        <dbReference type="Proteomes" id="UP000054558"/>
    </source>
</evidence>
<evidence type="ECO:0000256" key="2">
    <source>
        <dbReference type="ARBA" id="ARBA00008183"/>
    </source>
</evidence>
<dbReference type="GO" id="GO:0008199">
    <property type="term" value="F:ferric iron binding"/>
    <property type="evidence" value="ECO:0000318"/>
    <property type="project" value="GO_Central"/>
</dbReference>
<evidence type="ECO:0000256" key="8">
    <source>
        <dbReference type="ARBA" id="ARBA00023002"/>
    </source>
</evidence>
<dbReference type="GO" id="GO:0034986">
    <property type="term" value="F:iron chaperone activity"/>
    <property type="evidence" value="ECO:0000318"/>
    <property type="project" value="GO_Central"/>
</dbReference>
<keyword evidence="9" id="KW-0408">Iron</keyword>
<comment type="subcellular location">
    <subcellularLocation>
        <location evidence="1">Mitochondrion</location>
    </subcellularLocation>
</comment>
<keyword evidence="5" id="KW-0813">Transport</keyword>
<sequence>MFGGMALRKAIMRCLQDGQQRAMLGSLELAFTSTPSVCLRASPKVTKTSDPWSAHAGANHASPPTLQADSDSLARYLLVPEERLSVTRGLSTPSMNTARRKFYSFSHTSLPADSSQPSEPSMSTIPLNEFHELADETLHRLQEAVEEFVEDQDVDGADVEYSTGVLTIKLGGLGTYVINKQTPNRQIWFSSPVSGPARFDWLPESEAWVYRRTKAELLRVLEEELEQLVHAKIHLR</sequence>
<dbReference type="PROSITE" id="PS01344">
    <property type="entry name" value="FRATAXIN_1"/>
    <property type="match status" value="1"/>
</dbReference>
<dbReference type="GO" id="GO:0051537">
    <property type="term" value="F:2 iron, 2 sulfur cluster binding"/>
    <property type="evidence" value="ECO:0000318"/>
    <property type="project" value="GO_Central"/>
</dbReference>
<comment type="catalytic activity">
    <reaction evidence="12">
        <text>4 Fe(2+) + O2 + 4 H(+) = 4 Fe(3+) + 2 H2O</text>
        <dbReference type="Rhea" id="RHEA:11148"/>
        <dbReference type="ChEBI" id="CHEBI:15377"/>
        <dbReference type="ChEBI" id="CHEBI:15378"/>
        <dbReference type="ChEBI" id="CHEBI:15379"/>
        <dbReference type="ChEBI" id="CHEBI:29033"/>
        <dbReference type="ChEBI" id="CHEBI:29034"/>
        <dbReference type="EC" id="1.16.3.1"/>
    </reaction>
</comment>
<evidence type="ECO:0000256" key="4">
    <source>
        <dbReference type="ARBA" id="ARBA00022434"/>
    </source>
</evidence>
<keyword evidence="4" id="KW-0409">Iron storage</keyword>
<keyword evidence="11" id="KW-0496">Mitochondrion</keyword>
<dbReference type="AlphaFoldDB" id="A0A1Y1IJL0"/>
<evidence type="ECO:0000256" key="6">
    <source>
        <dbReference type="ARBA" id="ARBA00022496"/>
    </source>
</evidence>
<dbReference type="PRINTS" id="PR00904">
    <property type="entry name" value="FRATAXIN"/>
</dbReference>
<dbReference type="PROSITE" id="PS50810">
    <property type="entry name" value="FRATAXIN_2"/>
    <property type="match status" value="1"/>
</dbReference>
<dbReference type="GO" id="GO:0004322">
    <property type="term" value="F:ferroxidase activity"/>
    <property type="evidence" value="ECO:0007669"/>
    <property type="project" value="UniProtKB-EC"/>
</dbReference>
<keyword evidence="14" id="KW-1185">Reference proteome</keyword>
<dbReference type="EC" id="1.16.3.1" evidence="3"/>
<keyword evidence="8" id="KW-0560">Oxidoreductase</keyword>
<keyword evidence="7" id="KW-0809">Transit peptide</keyword>
<dbReference type="GO" id="GO:0005739">
    <property type="term" value="C:mitochondrion"/>
    <property type="evidence" value="ECO:0000318"/>
    <property type="project" value="GO_Central"/>
</dbReference>
<evidence type="ECO:0000256" key="3">
    <source>
        <dbReference type="ARBA" id="ARBA00013107"/>
    </source>
</evidence>
<dbReference type="NCBIfam" id="TIGR03422">
    <property type="entry name" value="mito_frataxin"/>
    <property type="match status" value="1"/>
</dbReference>
<evidence type="ECO:0000256" key="7">
    <source>
        <dbReference type="ARBA" id="ARBA00022946"/>
    </source>
</evidence>
<organism evidence="13 14">
    <name type="scientific">Klebsormidium nitens</name>
    <name type="common">Green alga</name>
    <name type="synonym">Ulothrix nitens</name>
    <dbReference type="NCBI Taxonomy" id="105231"/>
    <lineage>
        <taxon>Eukaryota</taxon>
        <taxon>Viridiplantae</taxon>
        <taxon>Streptophyta</taxon>
        <taxon>Klebsormidiophyceae</taxon>
        <taxon>Klebsormidiales</taxon>
        <taxon>Klebsormidiaceae</taxon>
        <taxon>Klebsormidium</taxon>
    </lineage>
</organism>
<evidence type="ECO:0000256" key="5">
    <source>
        <dbReference type="ARBA" id="ARBA00022448"/>
    </source>
</evidence>
<dbReference type="InterPro" id="IPR017789">
    <property type="entry name" value="Frataxin"/>
</dbReference>
<evidence type="ECO:0000256" key="1">
    <source>
        <dbReference type="ARBA" id="ARBA00004173"/>
    </source>
</evidence>
<dbReference type="GO" id="GO:0016226">
    <property type="term" value="P:iron-sulfur cluster assembly"/>
    <property type="evidence" value="ECO:0000318"/>
    <property type="project" value="GO_Central"/>
</dbReference>
<dbReference type="InterPro" id="IPR002908">
    <property type="entry name" value="Frataxin/CyaY"/>
</dbReference>
<evidence type="ECO:0000313" key="13">
    <source>
        <dbReference type="EMBL" id="GAQ89301.1"/>
    </source>
</evidence>
<comment type="similarity">
    <text evidence="2">Belongs to the frataxin family.</text>
</comment>
<dbReference type="PANTHER" id="PTHR16821">
    <property type="entry name" value="FRATAXIN"/>
    <property type="match status" value="1"/>
</dbReference>
<protein>
    <recommendedName>
        <fullName evidence="3">ferroxidase</fullName>
        <ecNumber evidence="3">1.16.3.1</ecNumber>
    </recommendedName>
</protein>
<dbReference type="STRING" id="105231.A0A1Y1IJL0"/>
<dbReference type="InterPro" id="IPR036524">
    <property type="entry name" value="Frataxin/CyaY_sf"/>
</dbReference>
<dbReference type="SMART" id="SM01219">
    <property type="entry name" value="Frataxin_Cyay"/>
    <property type="match status" value="1"/>
</dbReference>
<dbReference type="SUPFAM" id="SSF55387">
    <property type="entry name" value="Frataxin/Nqo15-like"/>
    <property type="match status" value="1"/>
</dbReference>
<evidence type="ECO:0000256" key="9">
    <source>
        <dbReference type="ARBA" id="ARBA00023004"/>
    </source>
</evidence>
<accession>A0A1Y1IJL0</accession>
<dbReference type="Pfam" id="PF01491">
    <property type="entry name" value="Frataxin_Cyay"/>
    <property type="match status" value="1"/>
</dbReference>
<proteinExistence type="inferred from homology"/>
<dbReference type="GO" id="GO:0008198">
    <property type="term" value="F:ferrous iron binding"/>
    <property type="evidence" value="ECO:0000318"/>
    <property type="project" value="GO_Central"/>
</dbReference>
<name>A0A1Y1IJL0_KLENI</name>